<dbReference type="HOGENOM" id="CLU_163878_0_0_9"/>
<evidence type="ECO:0000313" key="2">
    <source>
        <dbReference type="EMBL" id="EHG21167.1"/>
    </source>
</evidence>
<dbReference type="STRING" id="679201.HMPREF9334_01099"/>
<accession>G5GPB8</accession>
<dbReference type="Gene3D" id="2.30.110.10">
    <property type="entry name" value="Electron Transport, Fmn-binding Protein, Chain A"/>
    <property type="match status" value="1"/>
</dbReference>
<sequence>MLTEVFFACLQHDGIVSVATTSADGEPHIANTWNKYLIVTEDEKILIPCYGFRKTERNAEACPHLAVTLGSHEVEGHRGMGTGFLLTGTAEFRKDGELFDRMKAKCPFANRVLIFTPDSCKQTL</sequence>
<reference evidence="2 3" key="1">
    <citation type="submission" date="2011-08" db="EMBL/GenBank/DDBJ databases">
        <title>The Genome Sequence of Selenomonas infelix ATCC 43532.</title>
        <authorList>
            <consortium name="The Broad Institute Genome Sequencing Platform"/>
            <person name="Earl A."/>
            <person name="Ward D."/>
            <person name="Feldgarden M."/>
            <person name="Gevers D."/>
            <person name="Izard J."/>
            <person name="Blanton J.M."/>
            <person name="Baranova O.V."/>
            <person name="Dewhirst F.E."/>
            <person name="Young S.K."/>
            <person name="Zeng Q."/>
            <person name="Gargeya S."/>
            <person name="Fitzgerald M."/>
            <person name="Haas B."/>
            <person name="Abouelleil A."/>
            <person name="Alvarado L."/>
            <person name="Arachchi H.M."/>
            <person name="Berlin A."/>
            <person name="Brown A."/>
            <person name="Chapman S.B."/>
            <person name="Chen Z."/>
            <person name="Dunbar C."/>
            <person name="Freedman E."/>
            <person name="Gearin G."/>
            <person name="Gellesch M."/>
            <person name="Goldberg J."/>
            <person name="Griggs A."/>
            <person name="Gujja S."/>
            <person name="Heiman D."/>
            <person name="Howarth C."/>
            <person name="Larson L."/>
            <person name="Lui A."/>
            <person name="MacDonald P.J.P."/>
            <person name="Montmayeur A."/>
            <person name="Murphy C."/>
            <person name="Neiman D."/>
            <person name="Pearson M."/>
            <person name="Priest M."/>
            <person name="Roberts A."/>
            <person name="Saif S."/>
            <person name="Shea T."/>
            <person name="Shenoy N."/>
            <person name="Sisk P."/>
            <person name="Stolte C."/>
            <person name="Sykes S."/>
            <person name="Wortman J."/>
            <person name="Nusbaum C."/>
            <person name="Birren B."/>
        </authorList>
    </citation>
    <scope>NUCLEOTIDE SEQUENCE [LARGE SCALE GENOMIC DNA]</scope>
    <source>
        <strain evidence="2 3">ATCC 43532</strain>
    </source>
</reference>
<dbReference type="PATRIC" id="fig|679201.3.peg.1113"/>
<gene>
    <name evidence="2" type="ORF">HMPREF9334_01099</name>
</gene>
<name>G5GPB8_9FIRM</name>
<dbReference type="Proteomes" id="UP000004129">
    <property type="component" value="Unassembled WGS sequence"/>
</dbReference>
<dbReference type="Pfam" id="PF01243">
    <property type="entry name" value="PNPOx_N"/>
    <property type="match status" value="1"/>
</dbReference>
<evidence type="ECO:0000259" key="1">
    <source>
        <dbReference type="Pfam" id="PF01243"/>
    </source>
</evidence>
<dbReference type="OrthoDB" id="595289at2"/>
<proteinExistence type="predicted"/>
<comment type="caution">
    <text evidence="2">The sequence shown here is derived from an EMBL/GenBank/DDBJ whole genome shotgun (WGS) entry which is preliminary data.</text>
</comment>
<protein>
    <recommendedName>
        <fullName evidence="1">Pyridoxamine 5'-phosphate oxidase N-terminal domain-containing protein</fullName>
    </recommendedName>
</protein>
<feature type="domain" description="Pyridoxamine 5'-phosphate oxidase N-terminal" evidence="1">
    <location>
        <begin position="3"/>
        <end position="102"/>
    </location>
</feature>
<organism evidence="2 3">
    <name type="scientific">Selenomonas infelix ATCC 43532</name>
    <dbReference type="NCBI Taxonomy" id="679201"/>
    <lineage>
        <taxon>Bacteria</taxon>
        <taxon>Bacillati</taxon>
        <taxon>Bacillota</taxon>
        <taxon>Negativicutes</taxon>
        <taxon>Selenomonadales</taxon>
        <taxon>Selenomonadaceae</taxon>
        <taxon>Selenomonas</taxon>
    </lineage>
</organism>
<dbReference type="AlphaFoldDB" id="G5GPB8"/>
<dbReference type="RefSeq" id="WP_006692548.1">
    <property type="nucleotide sequence ID" value="NZ_JH376798.1"/>
</dbReference>
<dbReference type="EMBL" id="ACZM01000010">
    <property type="protein sequence ID" value="EHG21167.1"/>
    <property type="molecule type" value="Genomic_DNA"/>
</dbReference>
<dbReference type="InterPro" id="IPR012349">
    <property type="entry name" value="Split_barrel_FMN-bd"/>
</dbReference>
<dbReference type="eggNOG" id="COG3576">
    <property type="taxonomic scope" value="Bacteria"/>
</dbReference>
<dbReference type="SUPFAM" id="SSF50475">
    <property type="entry name" value="FMN-binding split barrel"/>
    <property type="match status" value="1"/>
</dbReference>
<dbReference type="InterPro" id="IPR011576">
    <property type="entry name" value="Pyridox_Oxase_N"/>
</dbReference>
<keyword evidence="3" id="KW-1185">Reference proteome</keyword>
<evidence type="ECO:0000313" key="3">
    <source>
        <dbReference type="Proteomes" id="UP000004129"/>
    </source>
</evidence>